<dbReference type="Pfam" id="PF00096">
    <property type="entry name" value="zf-C2H2"/>
    <property type="match status" value="2"/>
</dbReference>
<evidence type="ECO:0000259" key="8">
    <source>
        <dbReference type="PROSITE" id="PS50805"/>
    </source>
</evidence>
<reference evidence="10" key="1">
    <citation type="submission" date="2025-08" db="UniProtKB">
        <authorList>
            <consortium name="RefSeq"/>
        </authorList>
    </citation>
    <scope>IDENTIFICATION</scope>
</reference>
<evidence type="ECO:0000259" key="7">
    <source>
        <dbReference type="PROSITE" id="PS50157"/>
    </source>
</evidence>
<dbReference type="CDD" id="cd07765">
    <property type="entry name" value="KRAB_A-box"/>
    <property type="match status" value="1"/>
</dbReference>
<dbReference type="SUPFAM" id="SSF109640">
    <property type="entry name" value="KRAB domain (Kruppel-associated box)"/>
    <property type="match status" value="1"/>
</dbReference>
<keyword evidence="6" id="KW-0812">Transmembrane</keyword>
<keyword evidence="4" id="KW-0862">Zinc</keyword>
<dbReference type="PROSITE" id="PS50805">
    <property type="entry name" value="KRAB"/>
    <property type="match status" value="1"/>
</dbReference>
<dbReference type="InterPro" id="IPR036236">
    <property type="entry name" value="Znf_C2H2_sf"/>
</dbReference>
<feature type="domain" description="C2H2-type" evidence="7">
    <location>
        <begin position="105"/>
        <end position="132"/>
    </location>
</feature>
<feature type="domain" description="C2H2-type" evidence="7">
    <location>
        <begin position="283"/>
        <end position="310"/>
    </location>
</feature>
<dbReference type="PROSITE" id="PS50157">
    <property type="entry name" value="ZINC_FINGER_C2H2_2"/>
    <property type="match status" value="4"/>
</dbReference>
<evidence type="ECO:0000256" key="3">
    <source>
        <dbReference type="ARBA" id="ARBA00022771"/>
    </source>
</evidence>
<dbReference type="SUPFAM" id="SSF57667">
    <property type="entry name" value="beta-beta-alpha zinc fingers"/>
    <property type="match status" value="3"/>
</dbReference>
<keyword evidence="2" id="KW-0677">Repeat</keyword>
<dbReference type="InterPro" id="IPR013087">
    <property type="entry name" value="Znf_C2H2_type"/>
</dbReference>
<evidence type="ECO:0000256" key="4">
    <source>
        <dbReference type="ARBA" id="ARBA00022833"/>
    </source>
</evidence>
<feature type="domain" description="C2H2-type" evidence="7">
    <location>
        <begin position="227"/>
        <end position="254"/>
    </location>
</feature>
<organism evidence="9 10">
    <name type="scientific">Ceratotherium simum simum</name>
    <name type="common">Southern white rhinoceros</name>
    <dbReference type="NCBI Taxonomy" id="73337"/>
    <lineage>
        <taxon>Eukaryota</taxon>
        <taxon>Metazoa</taxon>
        <taxon>Chordata</taxon>
        <taxon>Craniata</taxon>
        <taxon>Vertebrata</taxon>
        <taxon>Euteleostomi</taxon>
        <taxon>Mammalia</taxon>
        <taxon>Eutheria</taxon>
        <taxon>Laurasiatheria</taxon>
        <taxon>Perissodactyla</taxon>
        <taxon>Rhinocerotidae</taxon>
        <taxon>Ceratotherium</taxon>
    </lineage>
</organism>
<feature type="domain" description="KRAB" evidence="8">
    <location>
        <begin position="1"/>
        <end position="80"/>
    </location>
</feature>
<sequence>MTFEDVAVYFSWEEWRFLDEAQRHLYLDVMLENFALISSLGCCCGAEDAEAPFEPSVSVEVSSARTPKAAPSSQKTHPCETCGPVLRDIFHLAEQQGTQRSLKLLRCGACAKQFDFSAKFQQHQEQHTGEKPFRSSVDRASFVKSCRFHVSGKTFSLGEVGKDFLASLGHQQQQTTHTKEKPNKITQCWATSPSIKSHYTWGECKKGFDPEGTLVQDQGVHTGRQCFVCQECGRTFRYKSSFVVHQRVHTGGKLHVCGECGRSFRRSSPLVQHRRIHTGTRPCKCSKCGKSLSQQSVLIHPQREHSGENSNVCSDFVIRDVTQEIGLMSVVIVGKLLSLGLSFVIIIEFTLEKGLLSAPPGKDCRAFWSSFEARMLCVSGVSVMTLRRELE</sequence>
<dbReference type="Gene3D" id="6.10.140.140">
    <property type="match status" value="1"/>
</dbReference>
<dbReference type="PROSITE" id="PS00028">
    <property type="entry name" value="ZINC_FINGER_C2H2_1"/>
    <property type="match status" value="3"/>
</dbReference>
<dbReference type="PANTHER" id="PTHR24381">
    <property type="entry name" value="ZINC FINGER PROTEIN"/>
    <property type="match status" value="1"/>
</dbReference>
<dbReference type="InterPro" id="IPR001909">
    <property type="entry name" value="KRAB"/>
</dbReference>
<feature type="transmembrane region" description="Helical" evidence="6">
    <location>
        <begin position="325"/>
        <end position="347"/>
    </location>
</feature>
<evidence type="ECO:0000256" key="2">
    <source>
        <dbReference type="ARBA" id="ARBA00022737"/>
    </source>
</evidence>
<name>A0ABM1DD53_CERSS</name>
<evidence type="ECO:0000256" key="1">
    <source>
        <dbReference type="ARBA" id="ARBA00022723"/>
    </source>
</evidence>
<gene>
    <name evidence="10" type="primary">LOC101391440</name>
</gene>
<dbReference type="GeneID" id="101391440"/>
<dbReference type="PANTHER" id="PTHR24381:SF304">
    <property type="entry name" value="ZINC FINGER PROTEIN 587B"/>
    <property type="match status" value="1"/>
</dbReference>
<evidence type="ECO:0000313" key="9">
    <source>
        <dbReference type="Proteomes" id="UP000694910"/>
    </source>
</evidence>
<evidence type="ECO:0000313" key="10">
    <source>
        <dbReference type="RefSeq" id="XP_014649734.1"/>
    </source>
</evidence>
<evidence type="ECO:0000256" key="6">
    <source>
        <dbReference type="SAM" id="Phobius"/>
    </source>
</evidence>
<keyword evidence="1" id="KW-0479">Metal-binding</keyword>
<keyword evidence="9" id="KW-1185">Reference proteome</keyword>
<dbReference type="Pfam" id="PF01352">
    <property type="entry name" value="KRAB"/>
    <property type="match status" value="1"/>
</dbReference>
<feature type="domain" description="C2H2-type" evidence="7">
    <location>
        <begin position="255"/>
        <end position="282"/>
    </location>
</feature>
<dbReference type="Proteomes" id="UP000694910">
    <property type="component" value="Unplaced"/>
</dbReference>
<protein>
    <submittedName>
        <fullName evidence="10">Zinc finger protein 211-like</fullName>
    </submittedName>
</protein>
<keyword evidence="6" id="KW-0472">Membrane</keyword>
<dbReference type="SMART" id="SM00349">
    <property type="entry name" value="KRAB"/>
    <property type="match status" value="1"/>
</dbReference>
<dbReference type="InterPro" id="IPR036051">
    <property type="entry name" value="KRAB_dom_sf"/>
</dbReference>
<keyword evidence="6" id="KW-1133">Transmembrane helix</keyword>
<dbReference type="RefSeq" id="XP_014649734.1">
    <property type="nucleotide sequence ID" value="XM_014794248.1"/>
</dbReference>
<dbReference type="Gene3D" id="3.30.160.60">
    <property type="entry name" value="Classic Zinc Finger"/>
    <property type="match status" value="4"/>
</dbReference>
<proteinExistence type="predicted"/>
<keyword evidence="3 5" id="KW-0863">Zinc-finger</keyword>
<accession>A0ABM1DD53</accession>
<evidence type="ECO:0000256" key="5">
    <source>
        <dbReference type="PROSITE-ProRule" id="PRU00042"/>
    </source>
</evidence>
<dbReference type="SMART" id="SM00355">
    <property type="entry name" value="ZnF_C2H2"/>
    <property type="match status" value="4"/>
</dbReference>